<proteinExistence type="predicted"/>
<evidence type="ECO:0000256" key="1">
    <source>
        <dbReference type="SAM" id="Coils"/>
    </source>
</evidence>
<accession>A0A8C8E3G6</accession>
<dbReference type="SUPFAM" id="SSF56672">
    <property type="entry name" value="DNA/RNA polymerases"/>
    <property type="match status" value="1"/>
</dbReference>
<reference evidence="3" key="2">
    <citation type="submission" date="2025-09" db="UniProtKB">
        <authorList>
            <consortium name="Ensembl"/>
        </authorList>
    </citation>
    <scope>IDENTIFICATION</scope>
</reference>
<name>A0A8C8E3G6_9TELE</name>
<feature type="coiled-coil region" evidence="1">
    <location>
        <begin position="84"/>
        <end position="130"/>
    </location>
</feature>
<dbReference type="InterPro" id="IPR043502">
    <property type="entry name" value="DNA/RNA_pol_sf"/>
</dbReference>
<sequence length="1047" mass="122907">MGSIDLSDHAPLYLTINLNTCPKLFSWKLNSLLLKDTNIKKEITKEMSNFLKINDNGEVSFPILWDTLKAVIRGKIISIASHRKKMRNRKAEELEKKLTHLESKHKKNPLTSTLQQLKEVRNEINNLSTQEIKKKLMYLKQKYYEGGSKSMKILAWKLKKKIADSTVSKIKHPETGNIMTKLSEMHGAFEAFYKNLYSKVTGGTENEIDHFLNSINLPTLNEEQNERMTAEVTEMELRKAISRLKTNKSPGSDGFTAEWYKEFKDELIPIMLQTFNWVLKKSQIPPSWNDAIISAIPKEGKNKFECGSYRPISVLNIDYRLFSSIMARRMEEFLPNLISNDQTGFIRNRQTQDNIRRTLHIIDQIQISKNKTMLMSIDAEKAFDSVNWDFLYRVLTKFGFQNIITETVKALYANSTARVKVNGYLSNSFTIQRGNKQGCAWSPLLFALYLEPLAQSIRQNNDIKGINIQGKEHKLACYADDILIYLEQPTKSLPELMNLCKHFGKLSGYKINMDKTQILAYNYSPPADLAAQYPMRWQTKSIKYLGVNIPKNLNKLYEENYIPLHKKIVEDVKRWNLIPFLSLYSRIESIKMNILPRLLYLFQTLPINIPQNQFHEWDKIISRFIWGGKRPRVRLKTLQLHKNDGGWGLPSLKDYFRAAQMKTVINWCEVNYNAKWKDMEENLITIPIQAVLVDSNIQKHIDNIRNPWVKCTLSIWKNVVKELKLENDLSIFKWYAYDSNFAPNKFDSRFKYWSTKGLSTFGSLIKDGKVISFETLKEKYSLEKQDFYRYLQIRHYINTKIGVKVETKGDLVDIITKAYKGDVIRKHISALYAFLISKNPHSTVYVKALWEKESGVNITRDEWTSIWKQQWKCTASQRWREYGWKSLIRFFITPLQKTHYDGNPPLCWRKCGNQRAHHAHIMWDCPLIKPYWIEVHKTLQKIFKCTFPFEIKTVYFGCIPQDWSKQDKCLMGALLVASKKCLTKNWLSHYVPTLTLWWELTLEIYKMEELTAHLNNRQDWFMLCWKKWVQYTNSNMSHIFSKIQTNG</sequence>
<dbReference type="Ensembl" id="ENSOSIT00000051715.1">
    <property type="protein sequence ID" value="ENSOSIP00000049220.1"/>
    <property type="gene ID" value="ENSOSIG00000023088.1"/>
</dbReference>
<evidence type="ECO:0000313" key="4">
    <source>
        <dbReference type="Proteomes" id="UP000694383"/>
    </source>
</evidence>
<dbReference type="PROSITE" id="PS50878">
    <property type="entry name" value="RT_POL"/>
    <property type="match status" value="1"/>
</dbReference>
<feature type="domain" description="Reverse transcriptase" evidence="2">
    <location>
        <begin position="277"/>
        <end position="549"/>
    </location>
</feature>
<dbReference type="CDD" id="cd01650">
    <property type="entry name" value="RT_nLTR_like"/>
    <property type="match status" value="1"/>
</dbReference>
<dbReference type="AlphaFoldDB" id="A0A8C8E3G6"/>
<dbReference type="Pfam" id="PF00078">
    <property type="entry name" value="RVT_1"/>
    <property type="match status" value="1"/>
</dbReference>
<dbReference type="GeneTree" id="ENSGT00940000164735"/>
<reference evidence="3" key="1">
    <citation type="submission" date="2025-08" db="UniProtKB">
        <authorList>
            <consortium name="Ensembl"/>
        </authorList>
    </citation>
    <scope>IDENTIFICATION</scope>
</reference>
<protein>
    <recommendedName>
        <fullName evidence="2">Reverse transcriptase domain-containing protein</fullName>
    </recommendedName>
</protein>
<organism evidence="3 4">
    <name type="scientific">Oryzias sinensis</name>
    <name type="common">Chinese medaka</name>
    <dbReference type="NCBI Taxonomy" id="183150"/>
    <lineage>
        <taxon>Eukaryota</taxon>
        <taxon>Metazoa</taxon>
        <taxon>Chordata</taxon>
        <taxon>Craniata</taxon>
        <taxon>Vertebrata</taxon>
        <taxon>Euteleostomi</taxon>
        <taxon>Actinopterygii</taxon>
        <taxon>Neopterygii</taxon>
        <taxon>Teleostei</taxon>
        <taxon>Neoteleostei</taxon>
        <taxon>Acanthomorphata</taxon>
        <taxon>Ovalentaria</taxon>
        <taxon>Atherinomorphae</taxon>
        <taxon>Beloniformes</taxon>
        <taxon>Adrianichthyidae</taxon>
        <taxon>Oryziinae</taxon>
        <taxon>Oryzias</taxon>
    </lineage>
</organism>
<dbReference type="Proteomes" id="UP000694383">
    <property type="component" value="Unplaced"/>
</dbReference>
<dbReference type="PANTHER" id="PTHR31635">
    <property type="entry name" value="REVERSE TRANSCRIPTASE DOMAIN-CONTAINING PROTEIN-RELATED"/>
    <property type="match status" value="1"/>
</dbReference>
<evidence type="ECO:0000259" key="2">
    <source>
        <dbReference type="PROSITE" id="PS50878"/>
    </source>
</evidence>
<evidence type="ECO:0000313" key="3">
    <source>
        <dbReference type="Ensembl" id="ENSOSIP00000049220.1"/>
    </source>
</evidence>
<keyword evidence="1" id="KW-0175">Coiled coil</keyword>
<keyword evidence="4" id="KW-1185">Reference proteome</keyword>
<dbReference type="PANTHER" id="PTHR31635:SF196">
    <property type="entry name" value="REVERSE TRANSCRIPTASE DOMAIN-CONTAINING PROTEIN-RELATED"/>
    <property type="match status" value="1"/>
</dbReference>
<dbReference type="InterPro" id="IPR000477">
    <property type="entry name" value="RT_dom"/>
</dbReference>